<reference evidence="2" key="1">
    <citation type="submission" date="2022-11" db="UniProtKB">
        <authorList>
            <consortium name="WormBaseParasite"/>
        </authorList>
    </citation>
    <scope>IDENTIFICATION</scope>
</reference>
<accession>A0AC35GC83</accession>
<dbReference type="WBParaSite" id="PS1159_v2.g3810.t1">
    <property type="protein sequence ID" value="PS1159_v2.g3810.t1"/>
    <property type="gene ID" value="PS1159_v2.g3810"/>
</dbReference>
<evidence type="ECO:0000313" key="1">
    <source>
        <dbReference type="Proteomes" id="UP000887580"/>
    </source>
</evidence>
<name>A0AC35GC83_9BILA</name>
<sequence>MSKQKTEHKYQLVLLNGNKLSERFAPDFERVKKNTHALLKEIDCDIPSNQQAFDCARTKTFTEIIKAYRKLKLHEEYGAPFRPVKANPALSSSLIPSIIGLEKTISSHYYQTIDEFDVNYNYTNFKTLLARIISDKKYKNGALIRRLIWHEYIQSIGDKKDTYFLWQQGRQILLDKSYNAPTAKLIQEFSTENNDIFLFKYTVPNPLSTCLGAAIPEFQQKFCDQWHKFLLRFVTKGSPTQKGCEPGKAKWPSLNSGKREYYIILDEEGKIEWDYNFNLKADAFWNELVPMIEKLELVGTRVPANEDDIELLHPLDEEDDIQQYHQERHDEF</sequence>
<protein>
    <submittedName>
        <fullName evidence="2">Carboxylesterase type B domain-containing protein</fullName>
    </submittedName>
</protein>
<dbReference type="Proteomes" id="UP000887580">
    <property type="component" value="Unplaced"/>
</dbReference>
<organism evidence="1 2">
    <name type="scientific">Panagrolaimus sp. PS1159</name>
    <dbReference type="NCBI Taxonomy" id="55785"/>
    <lineage>
        <taxon>Eukaryota</taxon>
        <taxon>Metazoa</taxon>
        <taxon>Ecdysozoa</taxon>
        <taxon>Nematoda</taxon>
        <taxon>Chromadorea</taxon>
        <taxon>Rhabditida</taxon>
        <taxon>Tylenchina</taxon>
        <taxon>Panagrolaimomorpha</taxon>
        <taxon>Panagrolaimoidea</taxon>
        <taxon>Panagrolaimidae</taxon>
        <taxon>Panagrolaimus</taxon>
    </lineage>
</organism>
<evidence type="ECO:0000313" key="2">
    <source>
        <dbReference type="WBParaSite" id="PS1159_v2.g3810.t1"/>
    </source>
</evidence>
<proteinExistence type="predicted"/>